<dbReference type="Proteomes" id="UP000598426">
    <property type="component" value="Unassembled WGS sequence"/>
</dbReference>
<evidence type="ECO:0000313" key="3">
    <source>
        <dbReference type="Proteomes" id="UP000598426"/>
    </source>
</evidence>
<name>A0ABR8NPH4_9MICO</name>
<protein>
    <recommendedName>
        <fullName evidence="1">Erythromycin biosynthesis protein CIII-like C-terminal domain-containing protein</fullName>
    </recommendedName>
</protein>
<gene>
    <name evidence="2" type="ORF">IF188_07040</name>
</gene>
<dbReference type="Gene3D" id="3.40.50.2000">
    <property type="entry name" value="Glycogen Phosphorylase B"/>
    <property type="match status" value="2"/>
</dbReference>
<dbReference type="InterPro" id="IPR002213">
    <property type="entry name" value="UDP_glucos_trans"/>
</dbReference>
<dbReference type="SUPFAM" id="SSF53756">
    <property type="entry name" value="UDP-Glycosyltransferase/glycogen phosphorylase"/>
    <property type="match status" value="1"/>
</dbReference>
<dbReference type="InterPro" id="IPR010610">
    <property type="entry name" value="EryCIII-like_C"/>
</dbReference>
<dbReference type="InterPro" id="IPR050426">
    <property type="entry name" value="Glycosyltransferase_28"/>
</dbReference>
<dbReference type="CDD" id="cd03784">
    <property type="entry name" value="GT1_Gtf-like"/>
    <property type="match status" value="1"/>
</dbReference>
<dbReference type="PANTHER" id="PTHR48050">
    <property type="entry name" value="STEROL 3-BETA-GLUCOSYLTRANSFERASE"/>
    <property type="match status" value="1"/>
</dbReference>
<evidence type="ECO:0000259" key="1">
    <source>
        <dbReference type="Pfam" id="PF06722"/>
    </source>
</evidence>
<dbReference type="RefSeq" id="WP_191171090.1">
    <property type="nucleotide sequence ID" value="NZ_JACXZS010000004.1"/>
</dbReference>
<dbReference type="Pfam" id="PF06722">
    <property type="entry name" value="EryCIII-like_C"/>
    <property type="match status" value="1"/>
</dbReference>
<dbReference type="EMBL" id="JACXZS010000004">
    <property type="protein sequence ID" value="MBD3941451.1"/>
    <property type="molecule type" value="Genomic_DNA"/>
</dbReference>
<organism evidence="2 3">
    <name type="scientific">Microbacterium helvum</name>
    <dbReference type="NCBI Taxonomy" id="2773713"/>
    <lineage>
        <taxon>Bacteria</taxon>
        <taxon>Bacillati</taxon>
        <taxon>Actinomycetota</taxon>
        <taxon>Actinomycetes</taxon>
        <taxon>Micrococcales</taxon>
        <taxon>Microbacteriaceae</taxon>
        <taxon>Microbacterium</taxon>
    </lineage>
</organism>
<keyword evidence="3" id="KW-1185">Reference proteome</keyword>
<sequence length="362" mass="38111">MARYVFVTWDGGGNRMPTIAIARALLRRGHEVRVLGHDSQADAYRGAGLDFTAYASAPGFVLDSGPRGLLRLVFDRGMAEDTLALLVEHPADVVVVDCLLVSVLDALDRMGRRYAVLEHTLHDFLASGMRALAAIGWTRGVKVGAARAHAMPIVVASVPALVAPFAPQPALSAHPGTVVYAGSMSAAVAANPTEPTVVLSLSTFRFPDLVVTWQRVLDAADGLDAHVVATLGPAVSPDELRIPHDIEVRKWMPHHELFPSASLVVGHGGHGTTLAALAHGVPVLTLPLDGASDQPRVGRAIARAGVGATMSRRSEPDAIRSAILALLADRAVHERAERLGHAVRTLDGPARAAEVLEMSAAA</sequence>
<evidence type="ECO:0000313" key="2">
    <source>
        <dbReference type="EMBL" id="MBD3941451.1"/>
    </source>
</evidence>
<comment type="caution">
    <text evidence="2">The sequence shown here is derived from an EMBL/GenBank/DDBJ whole genome shotgun (WGS) entry which is preliminary data.</text>
</comment>
<feature type="domain" description="Erythromycin biosynthesis protein CIII-like C-terminal" evidence="1">
    <location>
        <begin position="215"/>
        <end position="345"/>
    </location>
</feature>
<reference evidence="2 3" key="1">
    <citation type="submission" date="2020-09" db="EMBL/GenBank/DDBJ databases">
        <title>Isolation and identification of active actinomycetes.</title>
        <authorList>
            <person name="Li X."/>
        </authorList>
    </citation>
    <scope>NUCLEOTIDE SEQUENCE [LARGE SCALE GENOMIC DNA]</scope>
    <source>
        <strain evidence="2 3">NEAU-LLC</strain>
    </source>
</reference>
<accession>A0ABR8NPH4</accession>
<dbReference type="PANTHER" id="PTHR48050:SF13">
    <property type="entry name" value="STEROL 3-BETA-GLUCOSYLTRANSFERASE UGT80A2"/>
    <property type="match status" value="1"/>
</dbReference>
<proteinExistence type="predicted"/>